<dbReference type="Gene3D" id="3.40.50.150">
    <property type="entry name" value="Vaccinia Virus protein VP39"/>
    <property type="match status" value="1"/>
</dbReference>
<dbReference type="eggNOG" id="KOG4300">
    <property type="taxonomic scope" value="Eukaryota"/>
</dbReference>
<dbReference type="EMBL" id="CAHR02000007">
    <property type="protein sequence ID" value="CCG85142.1"/>
    <property type="molecule type" value="Genomic_DNA"/>
</dbReference>
<dbReference type="Proteomes" id="UP000013776">
    <property type="component" value="Unassembled WGS sequence"/>
</dbReference>
<accession>R4XH76</accession>
<gene>
    <name evidence="1" type="ORF">TAPDE_000301</name>
</gene>
<keyword evidence="2" id="KW-1185">Reference proteome</keyword>
<dbReference type="GO" id="GO:0008168">
    <property type="term" value="F:methyltransferase activity"/>
    <property type="evidence" value="ECO:0007669"/>
    <property type="project" value="TreeGrafter"/>
</dbReference>
<evidence type="ECO:0000313" key="1">
    <source>
        <dbReference type="EMBL" id="CCG85142.1"/>
    </source>
</evidence>
<dbReference type="CDD" id="cd02440">
    <property type="entry name" value="AdoMet_MTases"/>
    <property type="match status" value="1"/>
</dbReference>
<sequence length="294" mass="32947">MLHSSLRPLRSTVKRGFASKNARKTPVISNLQPGPSTRRSRLPLYVGGLLVYGASIYVGSAVYRVYYPNPSAETSSSNICDLSAHRPEVYDEIASTYDTSISLDETLMGLGWLRWNHIKDVSGDVLEVSAGTGRNLSYYDADKVKSLTLVDQSSPMLDVAREKAARDTRWRKSGVQVQFKDVAVEGLSPNRDNYDVIVQTFGLCSVSNPVSYLSHLSKFCRSGGEIILLEHGRGTYGWINRLLDNNVSKHAEKWGCFYNRDIQNIVESCPDVEIVSVQRWHFGTTSIYHLRPKH</sequence>
<dbReference type="AlphaFoldDB" id="R4XH76"/>
<dbReference type="InterPro" id="IPR029063">
    <property type="entry name" value="SAM-dependent_MTases_sf"/>
</dbReference>
<dbReference type="SUPFAM" id="SSF53335">
    <property type="entry name" value="S-adenosyl-L-methionine-dependent methyltransferases"/>
    <property type="match status" value="1"/>
</dbReference>
<organism evidence="1 2">
    <name type="scientific">Taphrina deformans (strain PYCC 5710 / ATCC 11124 / CBS 356.35 / IMI 108563 / JCM 9778 / NBRC 8474)</name>
    <name type="common">Peach leaf curl fungus</name>
    <name type="synonym">Lalaria deformans</name>
    <dbReference type="NCBI Taxonomy" id="1097556"/>
    <lineage>
        <taxon>Eukaryota</taxon>
        <taxon>Fungi</taxon>
        <taxon>Dikarya</taxon>
        <taxon>Ascomycota</taxon>
        <taxon>Taphrinomycotina</taxon>
        <taxon>Taphrinomycetes</taxon>
        <taxon>Taphrinales</taxon>
        <taxon>Taphrinaceae</taxon>
        <taxon>Taphrina</taxon>
    </lineage>
</organism>
<dbReference type="PANTHER" id="PTHR42912:SF83">
    <property type="entry name" value="METHYLTRANSFERASE TYPE 11 DOMAIN-CONTAINING PROTEIN"/>
    <property type="match status" value="1"/>
</dbReference>
<comment type="caution">
    <text evidence="1">The sequence shown here is derived from an EMBL/GenBank/DDBJ whole genome shotgun (WGS) entry which is preliminary data.</text>
</comment>
<dbReference type="VEuPathDB" id="FungiDB:TAPDE_000301"/>
<dbReference type="STRING" id="1097556.R4XH76"/>
<dbReference type="OrthoDB" id="416496at2759"/>
<keyword evidence="1" id="KW-0830">Ubiquinone</keyword>
<dbReference type="PANTHER" id="PTHR42912">
    <property type="entry name" value="METHYLTRANSFERASE"/>
    <property type="match status" value="1"/>
</dbReference>
<protein>
    <submittedName>
        <fullName evidence="1">Ubiquinone/menaquinone biosynthesis-related protein</fullName>
    </submittedName>
</protein>
<dbReference type="Pfam" id="PF13489">
    <property type="entry name" value="Methyltransf_23"/>
    <property type="match status" value="1"/>
</dbReference>
<dbReference type="InterPro" id="IPR050508">
    <property type="entry name" value="Methyltransf_Superfamily"/>
</dbReference>
<name>R4XH76_TAPDE</name>
<evidence type="ECO:0000313" key="2">
    <source>
        <dbReference type="Proteomes" id="UP000013776"/>
    </source>
</evidence>
<proteinExistence type="predicted"/>
<reference evidence="1 2" key="1">
    <citation type="journal article" date="2013" name="MBio">
        <title>Genome sequencing of the plant pathogen Taphrina deformans, the causal agent of peach leaf curl.</title>
        <authorList>
            <person name="Cisse O.H."/>
            <person name="Almeida J.M.G.C.F."/>
            <person name="Fonseca A."/>
            <person name="Kumar A.A."/>
            <person name="Salojaervi J."/>
            <person name="Overmyer K."/>
            <person name="Hauser P.M."/>
            <person name="Pagni M."/>
        </authorList>
    </citation>
    <scope>NUCLEOTIDE SEQUENCE [LARGE SCALE GENOMIC DNA]</scope>
    <source>
        <strain evidence="2">PYCC 5710 / ATCC 11124 / CBS 356.35 / IMI 108563 / JCM 9778 / NBRC 8474</strain>
    </source>
</reference>